<feature type="transmembrane region" description="Helical" evidence="1">
    <location>
        <begin position="92"/>
        <end position="109"/>
    </location>
</feature>
<keyword evidence="1" id="KW-0812">Transmembrane</keyword>
<reference evidence="3 4" key="1">
    <citation type="journal article" date="2018" name="Nat. Ecol. Evol.">
        <title>Pezizomycetes genomes reveal the molecular basis of ectomycorrhizal truffle lifestyle.</title>
        <authorList>
            <person name="Murat C."/>
            <person name="Payen T."/>
            <person name="Noel B."/>
            <person name="Kuo A."/>
            <person name="Morin E."/>
            <person name="Chen J."/>
            <person name="Kohler A."/>
            <person name="Krizsan K."/>
            <person name="Balestrini R."/>
            <person name="Da Silva C."/>
            <person name="Montanini B."/>
            <person name="Hainaut M."/>
            <person name="Levati E."/>
            <person name="Barry K.W."/>
            <person name="Belfiori B."/>
            <person name="Cichocki N."/>
            <person name="Clum A."/>
            <person name="Dockter R.B."/>
            <person name="Fauchery L."/>
            <person name="Guy J."/>
            <person name="Iotti M."/>
            <person name="Le Tacon F."/>
            <person name="Lindquist E.A."/>
            <person name="Lipzen A."/>
            <person name="Malagnac F."/>
            <person name="Mello A."/>
            <person name="Molinier V."/>
            <person name="Miyauchi S."/>
            <person name="Poulain J."/>
            <person name="Riccioni C."/>
            <person name="Rubini A."/>
            <person name="Sitrit Y."/>
            <person name="Splivallo R."/>
            <person name="Traeger S."/>
            <person name="Wang M."/>
            <person name="Zifcakova L."/>
            <person name="Wipf D."/>
            <person name="Zambonelli A."/>
            <person name="Paolocci F."/>
            <person name="Nowrousian M."/>
            <person name="Ottonello S."/>
            <person name="Baldrian P."/>
            <person name="Spatafora J.W."/>
            <person name="Henrissat B."/>
            <person name="Nagy L.G."/>
            <person name="Aury J.M."/>
            <person name="Wincker P."/>
            <person name="Grigoriev I.V."/>
            <person name="Bonfante P."/>
            <person name="Martin F.M."/>
        </authorList>
    </citation>
    <scope>NUCLEOTIDE SEQUENCE [LARGE SCALE GENOMIC DNA]</scope>
    <source>
        <strain evidence="3 4">ATCC MYA-4762</strain>
    </source>
</reference>
<dbReference type="Pfam" id="PF04892">
    <property type="entry name" value="VanZ"/>
    <property type="match status" value="1"/>
</dbReference>
<feature type="domain" description="VanZ-like" evidence="2">
    <location>
        <begin position="31"/>
        <end position="105"/>
    </location>
</feature>
<protein>
    <recommendedName>
        <fullName evidence="2">VanZ-like domain-containing protein</fullName>
    </recommendedName>
</protein>
<evidence type="ECO:0000313" key="4">
    <source>
        <dbReference type="Proteomes" id="UP000267821"/>
    </source>
</evidence>
<organism evidence="3 4">
    <name type="scientific">Terfezia boudieri ATCC MYA-4762</name>
    <dbReference type="NCBI Taxonomy" id="1051890"/>
    <lineage>
        <taxon>Eukaryota</taxon>
        <taxon>Fungi</taxon>
        <taxon>Dikarya</taxon>
        <taxon>Ascomycota</taxon>
        <taxon>Pezizomycotina</taxon>
        <taxon>Pezizomycetes</taxon>
        <taxon>Pezizales</taxon>
        <taxon>Pezizaceae</taxon>
        <taxon>Terfezia</taxon>
    </lineage>
</organism>
<evidence type="ECO:0000313" key="3">
    <source>
        <dbReference type="EMBL" id="RPB25503.1"/>
    </source>
</evidence>
<accession>A0A3N4LRF9</accession>
<dbReference type="AlphaFoldDB" id="A0A3N4LRF9"/>
<keyword evidence="4" id="KW-1185">Reference proteome</keyword>
<keyword evidence="1" id="KW-0472">Membrane</keyword>
<dbReference type="InterPro" id="IPR006976">
    <property type="entry name" value="VanZ-like"/>
</dbReference>
<dbReference type="Proteomes" id="UP000267821">
    <property type="component" value="Unassembled WGS sequence"/>
</dbReference>
<keyword evidence="1" id="KW-1133">Transmembrane helix</keyword>
<proteinExistence type="predicted"/>
<feature type="transmembrane region" description="Helical" evidence="1">
    <location>
        <begin position="34"/>
        <end position="51"/>
    </location>
</feature>
<dbReference type="PANTHER" id="PTHR28008:SF1">
    <property type="entry name" value="DOMAIN PROTEIN, PUTATIVE (AFU_ORTHOLOGUE AFUA_3G10980)-RELATED"/>
    <property type="match status" value="1"/>
</dbReference>
<evidence type="ECO:0000256" key="1">
    <source>
        <dbReference type="SAM" id="Phobius"/>
    </source>
</evidence>
<gene>
    <name evidence="3" type="ORF">L211DRAFT_805994</name>
</gene>
<dbReference type="EMBL" id="ML121537">
    <property type="protein sequence ID" value="RPB25503.1"/>
    <property type="molecule type" value="Genomic_DNA"/>
</dbReference>
<name>A0A3N4LRF9_9PEZI</name>
<dbReference type="OrthoDB" id="63581at2759"/>
<dbReference type="PANTHER" id="PTHR28008">
    <property type="entry name" value="DOMAIN PROTEIN, PUTATIVE (AFU_ORTHOLOGUE AFUA_3G10980)-RELATED"/>
    <property type="match status" value="1"/>
</dbReference>
<sequence>MRIRIPFAITFSLLILLAAYTGFSSISPPINDKVLHFFTFFLLALTFYWILETTRRRAVNFTFVSITLIASILSEILQPLVNSTRLFDPLDILANALGSLTALGLNGWYHKRMLSRKREKKNRYAALATDD</sequence>
<feature type="non-terminal residue" evidence="3">
    <location>
        <position position="131"/>
    </location>
</feature>
<feature type="transmembrane region" description="Helical" evidence="1">
    <location>
        <begin position="58"/>
        <end position="80"/>
    </location>
</feature>
<dbReference type="InParanoid" id="A0A3N4LRF9"/>
<dbReference type="NCBIfam" id="NF037970">
    <property type="entry name" value="vanZ_1"/>
    <property type="match status" value="1"/>
</dbReference>
<evidence type="ECO:0000259" key="2">
    <source>
        <dbReference type="Pfam" id="PF04892"/>
    </source>
</evidence>